<protein>
    <submittedName>
        <fullName evidence="3">SDR family oxidoreductase</fullName>
    </submittedName>
</protein>
<comment type="similarity">
    <text evidence="1">Belongs to the short-chain dehydrogenases/reductases (SDR) family.</text>
</comment>
<evidence type="ECO:0000313" key="4">
    <source>
        <dbReference type="Proteomes" id="UP001602245"/>
    </source>
</evidence>
<dbReference type="EMBL" id="JBIAZU010000011">
    <property type="protein sequence ID" value="MFF5297457.1"/>
    <property type="molecule type" value="Genomic_DNA"/>
</dbReference>
<keyword evidence="4" id="KW-1185">Reference proteome</keyword>
<organism evidence="3 4">
    <name type="scientific">Paractinoplanes globisporus</name>
    <dbReference type="NCBI Taxonomy" id="113565"/>
    <lineage>
        <taxon>Bacteria</taxon>
        <taxon>Bacillati</taxon>
        <taxon>Actinomycetota</taxon>
        <taxon>Actinomycetes</taxon>
        <taxon>Micromonosporales</taxon>
        <taxon>Micromonosporaceae</taxon>
        <taxon>Paractinoplanes</taxon>
    </lineage>
</organism>
<keyword evidence="2" id="KW-0560">Oxidoreductase</keyword>
<reference evidence="3 4" key="1">
    <citation type="submission" date="2024-10" db="EMBL/GenBank/DDBJ databases">
        <title>The Natural Products Discovery Center: Release of the First 8490 Sequenced Strains for Exploring Actinobacteria Biosynthetic Diversity.</title>
        <authorList>
            <person name="Kalkreuter E."/>
            <person name="Kautsar S.A."/>
            <person name="Yang D."/>
            <person name="Bader C.D."/>
            <person name="Teijaro C.N."/>
            <person name="Fluegel L."/>
            <person name="Davis C.M."/>
            <person name="Simpson J.R."/>
            <person name="Lauterbach L."/>
            <person name="Steele A.D."/>
            <person name="Gui C."/>
            <person name="Meng S."/>
            <person name="Li G."/>
            <person name="Viehrig K."/>
            <person name="Ye F."/>
            <person name="Su P."/>
            <person name="Kiefer A.F."/>
            <person name="Nichols A."/>
            <person name="Cepeda A.J."/>
            <person name="Yan W."/>
            <person name="Fan B."/>
            <person name="Jiang Y."/>
            <person name="Adhikari A."/>
            <person name="Zheng C.-J."/>
            <person name="Schuster L."/>
            <person name="Cowan T.M."/>
            <person name="Smanski M.J."/>
            <person name="Chevrette M.G."/>
            <person name="De Carvalho L.P.S."/>
            <person name="Shen B."/>
        </authorList>
    </citation>
    <scope>NUCLEOTIDE SEQUENCE [LARGE SCALE GENOMIC DNA]</scope>
    <source>
        <strain evidence="3 4">NPDC000087</strain>
    </source>
</reference>
<name>A0ABW6WW19_9ACTN</name>
<comment type="caution">
    <text evidence="3">The sequence shown here is derived from an EMBL/GenBank/DDBJ whole genome shotgun (WGS) entry which is preliminary data.</text>
</comment>
<dbReference type="InterPro" id="IPR051122">
    <property type="entry name" value="SDR_DHRS6-like"/>
</dbReference>
<dbReference type="InterPro" id="IPR036291">
    <property type="entry name" value="NAD(P)-bd_dom_sf"/>
</dbReference>
<dbReference type="InterPro" id="IPR002347">
    <property type="entry name" value="SDR_fam"/>
</dbReference>
<sequence length="201" mass="20706">MVVIGTCTGVGLATARRAKREGAQLILTDRQPGPLEDVADEIGVEATVAFDESDVGQLEAFLGGLPGHVDHVLLSGREPYAARLGEIDLARARGALDQLLLPICLARYARREMRGAGSLVFAAGARAERPGEGRALAAIAAAALPALVANLAVEAAPVRVNLIGRGPADGAAAWAVRLMTDPMVTGEVLDLGGQEGNAVCR</sequence>
<dbReference type="Gene3D" id="3.40.50.720">
    <property type="entry name" value="NAD(P)-binding Rossmann-like Domain"/>
    <property type="match status" value="1"/>
</dbReference>
<dbReference type="PANTHER" id="PTHR43477">
    <property type="entry name" value="DIHYDROANTICAPSIN 7-DEHYDROGENASE"/>
    <property type="match status" value="1"/>
</dbReference>
<dbReference type="RefSeq" id="WP_157295936.1">
    <property type="nucleotide sequence ID" value="NZ_JBIAZU010000011.1"/>
</dbReference>
<dbReference type="Pfam" id="PF13561">
    <property type="entry name" value="adh_short_C2"/>
    <property type="match status" value="1"/>
</dbReference>
<evidence type="ECO:0000313" key="3">
    <source>
        <dbReference type="EMBL" id="MFF5297457.1"/>
    </source>
</evidence>
<accession>A0ABW6WW19</accession>
<evidence type="ECO:0000256" key="2">
    <source>
        <dbReference type="ARBA" id="ARBA00023002"/>
    </source>
</evidence>
<dbReference type="PANTHER" id="PTHR43477:SF1">
    <property type="entry name" value="DIHYDROANTICAPSIN 7-DEHYDROGENASE"/>
    <property type="match status" value="1"/>
</dbReference>
<evidence type="ECO:0000256" key="1">
    <source>
        <dbReference type="ARBA" id="ARBA00006484"/>
    </source>
</evidence>
<dbReference type="SUPFAM" id="SSF51735">
    <property type="entry name" value="NAD(P)-binding Rossmann-fold domains"/>
    <property type="match status" value="1"/>
</dbReference>
<proteinExistence type="inferred from homology"/>
<dbReference type="Proteomes" id="UP001602245">
    <property type="component" value="Unassembled WGS sequence"/>
</dbReference>
<gene>
    <name evidence="3" type="ORF">ACFY35_49190</name>
</gene>